<reference evidence="5" key="1">
    <citation type="submission" date="2016-07" db="EMBL/GenBank/DDBJ databases">
        <title>Comparative genomics of the Campylobacter concisus group.</title>
        <authorList>
            <person name="Miller W.G."/>
            <person name="Yee E."/>
            <person name="Chapman M.H."/>
            <person name="Huynh S."/>
            <person name="Bono J.L."/>
            <person name="On S.L.W."/>
            <person name="StLeger J."/>
            <person name="Foster G."/>
            <person name="Parker C.T."/>
        </authorList>
    </citation>
    <scope>NUCLEOTIDE SEQUENCE</scope>
    <source>
        <strain evidence="5">525.92</strain>
    </source>
</reference>
<dbReference type="HOGENOM" id="CLU_000604_1_11_7"/>
<dbReference type="STRING" id="360105.CCV52592_0814"/>
<gene>
    <name evidence="5" type="ORF">CCV52592_0814</name>
</gene>
<sequence>MKFKIQNLSCGYGEKCVVKGFDAALDDGEILCVLGANGIGKTTLFKSILGFLKPLGGSVFAEHEQLLSLSDKERAKLVSYVPQAHTPPFPFKVMDVVIMGRSPHLGLFESPSKRDFAIAEATLHRLGMSAFSDKIYTDLSGGERQMVLIARALAQEAKIMMLDEPTANLDFGNQIRVLSEINKLKAAGFIIVMTSHSPEHAFYTGSKVALLMRGKCLYGEAGEIVTSENLKAAYGVDVRVEKVIVDGREKFVCVPMV</sequence>
<dbReference type="FunFam" id="3.40.50.300:FF:000134">
    <property type="entry name" value="Iron-enterobactin ABC transporter ATP-binding protein"/>
    <property type="match status" value="1"/>
</dbReference>
<dbReference type="SMART" id="SM00382">
    <property type="entry name" value="AAA"/>
    <property type="match status" value="1"/>
</dbReference>
<accession>A7GW97</accession>
<dbReference type="EMBL" id="CP000767">
    <property type="protein sequence ID" value="EAU01176.1"/>
    <property type="molecule type" value="Genomic_DNA"/>
</dbReference>
<dbReference type="AlphaFoldDB" id="A7GW97"/>
<name>A7GW97_CAMC5</name>
<dbReference type="OrthoDB" id="5515229at2"/>
<dbReference type="Pfam" id="PF00005">
    <property type="entry name" value="ABC_tran"/>
    <property type="match status" value="1"/>
</dbReference>
<evidence type="ECO:0000256" key="2">
    <source>
        <dbReference type="ARBA" id="ARBA00022741"/>
    </source>
</evidence>
<dbReference type="KEGG" id="ccv:CCV52592_0814"/>
<dbReference type="PANTHER" id="PTHR42734:SF19">
    <property type="entry name" value="IRON COMPOUNDS ABC TRANSPORTER, ATP-BINDING PROTEIN"/>
    <property type="match status" value="1"/>
</dbReference>
<dbReference type="InterPro" id="IPR003439">
    <property type="entry name" value="ABC_transporter-like_ATP-bd"/>
</dbReference>
<dbReference type="PROSITE" id="PS00211">
    <property type="entry name" value="ABC_TRANSPORTER_1"/>
    <property type="match status" value="1"/>
</dbReference>
<dbReference type="SUPFAM" id="SSF52540">
    <property type="entry name" value="P-loop containing nucleoside triphosphate hydrolases"/>
    <property type="match status" value="1"/>
</dbReference>
<keyword evidence="3 5" id="KW-0067">ATP-binding</keyword>
<evidence type="ECO:0000259" key="4">
    <source>
        <dbReference type="PROSITE" id="PS50893"/>
    </source>
</evidence>
<keyword evidence="2" id="KW-0547">Nucleotide-binding</keyword>
<evidence type="ECO:0000256" key="3">
    <source>
        <dbReference type="ARBA" id="ARBA00022840"/>
    </source>
</evidence>
<dbReference type="GO" id="GO:0016887">
    <property type="term" value="F:ATP hydrolysis activity"/>
    <property type="evidence" value="ECO:0007669"/>
    <property type="project" value="InterPro"/>
</dbReference>
<keyword evidence="1" id="KW-0813">Transport</keyword>
<dbReference type="RefSeq" id="WP_011991748.1">
    <property type="nucleotide sequence ID" value="NC_009715.2"/>
</dbReference>
<dbReference type="Proteomes" id="UP000006380">
    <property type="component" value="Chromosome"/>
</dbReference>
<dbReference type="InterPro" id="IPR017871">
    <property type="entry name" value="ABC_transporter-like_CS"/>
</dbReference>
<protein>
    <submittedName>
        <fullName evidence="5">ABC transporter, ATP-binding protein</fullName>
    </submittedName>
</protein>
<dbReference type="InterPro" id="IPR003593">
    <property type="entry name" value="AAA+_ATPase"/>
</dbReference>
<evidence type="ECO:0000256" key="1">
    <source>
        <dbReference type="ARBA" id="ARBA00022448"/>
    </source>
</evidence>
<organism evidence="5 6">
    <name type="scientific">Campylobacter curvus (strain 525.92)</name>
    <dbReference type="NCBI Taxonomy" id="360105"/>
    <lineage>
        <taxon>Bacteria</taxon>
        <taxon>Pseudomonadati</taxon>
        <taxon>Campylobacterota</taxon>
        <taxon>Epsilonproteobacteria</taxon>
        <taxon>Campylobacterales</taxon>
        <taxon>Campylobacteraceae</taxon>
        <taxon>Campylobacter</taxon>
    </lineage>
</organism>
<evidence type="ECO:0000313" key="6">
    <source>
        <dbReference type="Proteomes" id="UP000006380"/>
    </source>
</evidence>
<dbReference type="CDD" id="cd03214">
    <property type="entry name" value="ABC_Iron-Siderophores_B12_Hemin"/>
    <property type="match status" value="1"/>
</dbReference>
<dbReference type="PANTHER" id="PTHR42734">
    <property type="entry name" value="METAL TRANSPORT SYSTEM ATP-BINDING PROTEIN TM_0124-RELATED"/>
    <property type="match status" value="1"/>
</dbReference>
<feature type="domain" description="ABC transporter" evidence="4">
    <location>
        <begin position="3"/>
        <end position="238"/>
    </location>
</feature>
<dbReference type="GO" id="GO:0005524">
    <property type="term" value="F:ATP binding"/>
    <property type="evidence" value="ECO:0007669"/>
    <property type="project" value="UniProtKB-KW"/>
</dbReference>
<dbReference type="Gene3D" id="3.40.50.300">
    <property type="entry name" value="P-loop containing nucleotide triphosphate hydrolases"/>
    <property type="match status" value="1"/>
</dbReference>
<dbReference type="InterPro" id="IPR050153">
    <property type="entry name" value="Metal_Ion_Import_ABC"/>
</dbReference>
<keyword evidence="6" id="KW-1185">Reference proteome</keyword>
<evidence type="ECO:0000313" key="5">
    <source>
        <dbReference type="EMBL" id="EAU01176.1"/>
    </source>
</evidence>
<dbReference type="InterPro" id="IPR027417">
    <property type="entry name" value="P-loop_NTPase"/>
</dbReference>
<dbReference type="PROSITE" id="PS50893">
    <property type="entry name" value="ABC_TRANSPORTER_2"/>
    <property type="match status" value="1"/>
</dbReference>
<proteinExistence type="predicted"/>